<dbReference type="Proteomes" id="UP000036987">
    <property type="component" value="Unassembled WGS sequence"/>
</dbReference>
<name>A0A0K9PK65_ZOSMR</name>
<sequence>MGCGSSKCCNEEMRQLRERNKLLEEELRKNLRMREEDSKVGLRKEEEWKDERKRLVDVYVMMRKKMDEETSGGGTNGCYLAVEKWKQLYFAIKTELDHLILRTAQGDLGEGLKYKSNEGEKKIVDILQRELKAKDVTLELVRARLSSMEKEATKRDREIDILRQSFRILTAANRITHVRTENQTSSKKGQSSRDNNLGSNKVAKLLVS</sequence>
<proteinExistence type="predicted"/>
<evidence type="ECO:0000256" key="2">
    <source>
        <dbReference type="SAM" id="MobiDB-lite"/>
    </source>
</evidence>
<evidence type="ECO:0000313" key="3">
    <source>
        <dbReference type="EMBL" id="KMZ69371.1"/>
    </source>
</evidence>
<dbReference type="OrthoDB" id="1869333at2759"/>
<accession>A0A0K9PK65</accession>
<dbReference type="EMBL" id="LFYR01000773">
    <property type="protein sequence ID" value="KMZ69371.1"/>
    <property type="molecule type" value="Genomic_DNA"/>
</dbReference>
<dbReference type="AlphaFoldDB" id="A0A0K9PK65"/>
<feature type="coiled-coil region" evidence="1">
    <location>
        <begin position="6"/>
        <end position="33"/>
    </location>
</feature>
<keyword evidence="1" id="KW-0175">Coiled coil</keyword>
<keyword evidence="4" id="KW-1185">Reference proteome</keyword>
<comment type="caution">
    <text evidence="3">The sequence shown here is derived from an EMBL/GenBank/DDBJ whole genome shotgun (WGS) entry which is preliminary data.</text>
</comment>
<feature type="compositionally biased region" description="Polar residues" evidence="2">
    <location>
        <begin position="181"/>
        <end position="199"/>
    </location>
</feature>
<dbReference type="PANTHER" id="PTHR37226:SF4">
    <property type="entry name" value="GOLGIN FAMILY A PROTEIN"/>
    <property type="match status" value="1"/>
</dbReference>
<feature type="region of interest" description="Disordered" evidence="2">
    <location>
        <begin position="178"/>
        <end position="199"/>
    </location>
</feature>
<gene>
    <name evidence="3" type="ORF">ZOSMA_215G00050</name>
</gene>
<evidence type="ECO:0000313" key="4">
    <source>
        <dbReference type="Proteomes" id="UP000036987"/>
    </source>
</evidence>
<dbReference type="OMA" id="SYERDIM"/>
<dbReference type="PANTHER" id="PTHR37226">
    <property type="entry name" value="GOLGIN FAMILY A PROTEIN"/>
    <property type="match status" value="1"/>
</dbReference>
<organism evidence="3 4">
    <name type="scientific">Zostera marina</name>
    <name type="common">Eelgrass</name>
    <dbReference type="NCBI Taxonomy" id="29655"/>
    <lineage>
        <taxon>Eukaryota</taxon>
        <taxon>Viridiplantae</taxon>
        <taxon>Streptophyta</taxon>
        <taxon>Embryophyta</taxon>
        <taxon>Tracheophyta</taxon>
        <taxon>Spermatophyta</taxon>
        <taxon>Magnoliopsida</taxon>
        <taxon>Liliopsida</taxon>
        <taxon>Zosteraceae</taxon>
        <taxon>Zostera</taxon>
    </lineage>
</organism>
<evidence type="ECO:0000256" key="1">
    <source>
        <dbReference type="SAM" id="Coils"/>
    </source>
</evidence>
<reference evidence="4" key="1">
    <citation type="journal article" date="2016" name="Nature">
        <title>The genome of the seagrass Zostera marina reveals angiosperm adaptation to the sea.</title>
        <authorList>
            <person name="Olsen J.L."/>
            <person name="Rouze P."/>
            <person name="Verhelst B."/>
            <person name="Lin Y.-C."/>
            <person name="Bayer T."/>
            <person name="Collen J."/>
            <person name="Dattolo E."/>
            <person name="De Paoli E."/>
            <person name="Dittami S."/>
            <person name="Maumus F."/>
            <person name="Michel G."/>
            <person name="Kersting A."/>
            <person name="Lauritano C."/>
            <person name="Lohaus R."/>
            <person name="Toepel M."/>
            <person name="Tonon T."/>
            <person name="Vanneste K."/>
            <person name="Amirebrahimi M."/>
            <person name="Brakel J."/>
            <person name="Bostroem C."/>
            <person name="Chovatia M."/>
            <person name="Grimwood J."/>
            <person name="Jenkins J.W."/>
            <person name="Jueterbock A."/>
            <person name="Mraz A."/>
            <person name="Stam W.T."/>
            <person name="Tice H."/>
            <person name="Bornberg-Bauer E."/>
            <person name="Green P.J."/>
            <person name="Pearson G.A."/>
            <person name="Procaccini G."/>
            <person name="Duarte C.M."/>
            <person name="Schmutz J."/>
            <person name="Reusch T.B.H."/>
            <person name="Van de Peer Y."/>
        </authorList>
    </citation>
    <scope>NUCLEOTIDE SEQUENCE [LARGE SCALE GENOMIC DNA]</scope>
    <source>
        <strain evidence="4">cv. Finnish</strain>
    </source>
</reference>
<protein>
    <submittedName>
        <fullName evidence="3">Uncharacterized protein</fullName>
    </submittedName>
</protein>